<dbReference type="AlphaFoldDB" id="W6MLC6"/>
<dbReference type="Pfam" id="PF04042">
    <property type="entry name" value="DNA_pol_E_B"/>
    <property type="match status" value="1"/>
</dbReference>
<evidence type="ECO:0000313" key="13">
    <source>
        <dbReference type="Proteomes" id="UP000019384"/>
    </source>
</evidence>
<comment type="subcellular location">
    <subcellularLocation>
        <location evidence="1">Nucleus</location>
    </subcellularLocation>
</comment>
<organism evidence="12 13">
    <name type="scientific">Kuraishia capsulata CBS 1993</name>
    <dbReference type="NCBI Taxonomy" id="1382522"/>
    <lineage>
        <taxon>Eukaryota</taxon>
        <taxon>Fungi</taxon>
        <taxon>Dikarya</taxon>
        <taxon>Ascomycota</taxon>
        <taxon>Saccharomycotina</taxon>
        <taxon>Pichiomycetes</taxon>
        <taxon>Pichiales</taxon>
        <taxon>Pichiaceae</taxon>
        <taxon>Kuraishia</taxon>
    </lineage>
</organism>
<dbReference type="InterPro" id="IPR007185">
    <property type="entry name" value="DNA_pol_a/d/e_bsu"/>
</dbReference>
<dbReference type="InterPro" id="IPR040663">
    <property type="entry name" value="DNA_pol_D_N"/>
</dbReference>
<reference evidence="12" key="1">
    <citation type="submission" date="2013-12" db="EMBL/GenBank/DDBJ databases">
        <authorList>
            <person name="Genoscope - CEA"/>
        </authorList>
    </citation>
    <scope>NUCLEOTIDE SEQUENCE</scope>
    <source>
        <strain evidence="12">CBS 1993</strain>
    </source>
</reference>
<dbReference type="GO" id="GO:0003677">
    <property type="term" value="F:DNA binding"/>
    <property type="evidence" value="ECO:0007669"/>
    <property type="project" value="InterPro"/>
</dbReference>
<reference evidence="12" key="2">
    <citation type="submission" date="2014-02" db="EMBL/GenBank/DDBJ databases">
        <title>Complete DNA sequence of /Kuraishia capsulata/ illustrates novel genomic features among budding yeasts (/Saccharomycotina/).</title>
        <authorList>
            <person name="Morales L."/>
            <person name="Noel B."/>
            <person name="Porcel B."/>
            <person name="Marcet-Houben M."/>
            <person name="Hullo M-F."/>
            <person name="Sacerdot C."/>
            <person name="Tekaia F."/>
            <person name="Leh-Louis V."/>
            <person name="Despons L."/>
            <person name="Khanna V."/>
            <person name="Aury J-M."/>
            <person name="Barbe V."/>
            <person name="Couloux A."/>
            <person name="Labadie K."/>
            <person name="Pelletier E."/>
            <person name="Souciet J-L."/>
            <person name="Boekhout T."/>
            <person name="Gabaldon T."/>
            <person name="Wincker P."/>
            <person name="Dujon B."/>
        </authorList>
    </citation>
    <scope>NUCLEOTIDE SEQUENCE</scope>
    <source>
        <strain evidence="12">CBS 1993</strain>
    </source>
</reference>
<evidence type="ECO:0000256" key="7">
    <source>
        <dbReference type="ARBA" id="ARBA00022932"/>
    </source>
</evidence>
<dbReference type="EMBL" id="HG793128">
    <property type="protein sequence ID" value="CDK27276.1"/>
    <property type="molecule type" value="Genomic_DNA"/>
</dbReference>
<keyword evidence="8" id="KW-0539">Nucleus</keyword>
<dbReference type="InterPro" id="IPR024826">
    <property type="entry name" value="DNA_pol_delta/II_ssu"/>
</dbReference>
<evidence type="ECO:0000256" key="2">
    <source>
        <dbReference type="ARBA" id="ARBA00006035"/>
    </source>
</evidence>
<evidence type="ECO:0000256" key="4">
    <source>
        <dbReference type="ARBA" id="ARBA00022679"/>
    </source>
</evidence>
<dbReference type="Pfam" id="PF18018">
    <property type="entry name" value="DNA_pol_D_N"/>
    <property type="match status" value="1"/>
</dbReference>
<keyword evidence="13" id="KW-1185">Reference proteome</keyword>
<protein>
    <recommendedName>
        <fullName evidence="3">DNA-directed DNA polymerase</fullName>
        <ecNumber evidence="3">2.7.7.7</ecNumber>
    </recommendedName>
</protein>
<dbReference type="Gene3D" id="3.60.21.50">
    <property type="match status" value="1"/>
</dbReference>
<keyword evidence="7" id="KW-0239">DNA-directed DNA polymerase</keyword>
<dbReference type="GO" id="GO:0006278">
    <property type="term" value="P:RNA-templated DNA biosynthetic process"/>
    <property type="evidence" value="ECO:0007669"/>
    <property type="project" value="EnsemblFungi"/>
</dbReference>
<dbReference type="EC" id="2.7.7.7" evidence="3"/>
<dbReference type="STRING" id="1382522.W6MLC6"/>
<dbReference type="HOGENOM" id="CLU_021763_1_0_1"/>
<dbReference type="PANTHER" id="PTHR10416">
    <property type="entry name" value="DNA POLYMERASE DELTA SUBUNIT 2"/>
    <property type="match status" value="1"/>
</dbReference>
<keyword evidence="4" id="KW-0808">Transferase</keyword>
<evidence type="ECO:0000256" key="8">
    <source>
        <dbReference type="ARBA" id="ARBA00023242"/>
    </source>
</evidence>
<dbReference type="PANTHER" id="PTHR10416:SF0">
    <property type="entry name" value="DNA POLYMERASE DELTA SUBUNIT 2"/>
    <property type="match status" value="1"/>
</dbReference>
<evidence type="ECO:0000256" key="1">
    <source>
        <dbReference type="ARBA" id="ARBA00004123"/>
    </source>
</evidence>
<accession>W6MLC6</accession>
<dbReference type="Gene3D" id="2.40.50.430">
    <property type="match status" value="1"/>
</dbReference>
<evidence type="ECO:0000256" key="5">
    <source>
        <dbReference type="ARBA" id="ARBA00022695"/>
    </source>
</evidence>
<sequence length="494" mass="54690">MTTDSAGVVQRAGASVPKTYEGEDMYQLPKVNREYEKQFASLYTHRLMKLRPRVLAMASAKWTNETINGEKVVRLSKILDIAHQQPCYMVGTVYCDMQFKPNVLKDVSENMYGAPPIVEGNPLDATNRNLRQTSYSNPATDQIALEDESGRVLLSGDIIDNTVFVTGCVFGVLGLELESGVFEVVDVVYPEIAPQVPRSLDHVVPSKIALVSGMSINSSDLDLVKLEILKEYLTGELGNDETRAASAQISKLIIAGDSIQVSQSLIGKDYAANSKSKYKKNHRTNYNAEAVNILDSFLCDVLQSLPVDIMPGENDPAELSLPQQPLHVAFFPKSRQFINTESRHFRPLTNPARLEIDGLHLLGTSGQNINDIFRYVLPNAAASTGTTPTDDDHVESRIGLIEANMYWQNIVPTAPDTLWCYPYQDEDPFTLYETPHVYFVGNMPRFETQETVLHQKSGKEVKVRVIAVPNFSATGEIVLLDTASLACETVKIVG</sequence>
<evidence type="ECO:0000259" key="11">
    <source>
        <dbReference type="Pfam" id="PF18018"/>
    </source>
</evidence>
<dbReference type="GO" id="GO:0006281">
    <property type="term" value="P:DNA repair"/>
    <property type="evidence" value="ECO:0007669"/>
    <property type="project" value="UniProtKB-ARBA"/>
</dbReference>
<dbReference type="Proteomes" id="UP000019384">
    <property type="component" value="Unassembled WGS sequence"/>
</dbReference>
<evidence type="ECO:0000313" key="12">
    <source>
        <dbReference type="EMBL" id="CDK27276.1"/>
    </source>
</evidence>
<proteinExistence type="inferred from homology"/>
<keyword evidence="5" id="KW-0548">Nucleotidyltransferase</keyword>
<name>W6MLC6_9ASCO</name>
<gene>
    <name evidence="12" type="ORF">KUCA_T00003254001</name>
</gene>
<dbReference type="GO" id="GO:0006273">
    <property type="term" value="P:lagging strand elongation"/>
    <property type="evidence" value="ECO:0007669"/>
    <property type="project" value="UniProtKB-ARBA"/>
</dbReference>
<evidence type="ECO:0000256" key="3">
    <source>
        <dbReference type="ARBA" id="ARBA00012417"/>
    </source>
</evidence>
<dbReference type="GeneID" id="34520660"/>
<comment type="similarity">
    <text evidence="2">Belongs to the DNA polymerase delta/II small subunit family.</text>
</comment>
<dbReference type="FunFam" id="2.40.50.430:FF:000002">
    <property type="entry name" value="DNA polymerase delta subunit"/>
    <property type="match status" value="1"/>
</dbReference>
<dbReference type="GO" id="GO:0043625">
    <property type="term" value="C:delta DNA polymerase complex"/>
    <property type="evidence" value="ECO:0007669"/>
    <property type="project" value="EnsemblFungi"/>
</dbReference>
<dbReference type="GO" id="GO:0043137">
    <property type="term" value="P:DNA replication, removal of RNA primer"/>
    <property type="evidence" value="ECO:0007669"/>
    <property type="project" value="EnsemblFungi"/>
</dbReference>
<dbReference type="OrthoDB" id="3763at2759"/>
<feature type="domain" description="DNA polymerase delta subunit OB-fold" evidence="11">
    <location>
        <begin position="38"/>
        <end position="187"/>
    </location>
</feature>
<dbReference type="GO" id="GO:0016035">
    <property type="term" value="C:zeta DNA polymerase complex"/>
    <property type="evidence" value="ECO:0007669"/>
    <property type="project" value="EnsemblFungi"/>
</dbReference>
<dbReference type="GO" id="GO:0005829">
    <property type="term" value="C:cytosol"/>
    <property type="evidence" value="ECO:0007669"/>
    <property type="project" value="EnsemblFungi"/>
</dbReference>
<comment type="catalytic activity">
    <reaction evidence="9">
        <text>DNA(n) + a 2'-deoxyribonucleoside 5'-triphosphate = DNA(n+1) + diphosphate</text>
        <dbReference type="Rhea" id="RHEA:22508"/>
        <dbReference type="Rhea" id="RHEA-COMP:17339"/>
        <dbReference type="Rhea" id="RHEA-COMP:17340"/>
        <dbReference type="ChEBI" id="CHEBI:33019"/>
        <dbReference type="ChEBI" id="CHEBI:61560"/>
        <dbReference type="ChEBI" id="CHEBI:173112"/>
        <dbReference type="EC" id="2.7.7.7"/>
    </reaction>
</comment>
<evidence type="ECO:0000259" key="10">
    <source>
        <dbReference type="Pfam" id="PF04042"/>
    </source>
</evidence>
<feature type="domain" description="DNA polymerase alpha/delta/epsilon subunit B" evidence="10">
    <location>
        <begin position="208"/>
        <end position="447"/>
    </location>
</feature>
<evidence type="ECO:0000256" key="9">
    <source>
        <dbReference type="ARBA" id="ARBA00049244"/>
    </source>
</evidence>
<dbReference type="RefSeq" id="XP_022459272.1">
    <property type="nucleotide sequence ID" value="XM_022601650.1"/>
</dbReference>
<keyword evidence="6" id="KW-0235">DNA replication</keyword>
<dbReference type="GO" id="GO:0003887">
    <property type="term" value="F:DNA-directed DNA polymerase activity"/>
    <property type="evidence" value="ECO:0007669"/>
    <property type="project" value="UniProtKB-KW"/>
</dbReference>
<evidence type="ECO:0000256" key="6">
    <source>
        <dbReference type="ARBA" id="ARBA00022705"/>
    </source>
</evidence>